<dbReference type="Proteomes" id="UP000010388">
    <property type="component" value="Chromosome"/>
</dbReference>
<dbReference type="RefSeq" id="WP_015109354.1">
    <property type="nucleotide sequence ID" value="NC_019675.1"/>
</dbReference>
<dbReference type="STRING" id="292564.Cyagr_1762"/>
<protein>
    <submittedName>
        <fullName evidence="1">Uncharacterized protein</fullName>
    </submittedName>
</protein>
<accession>K9P8M3</accession>
<name>K9P8M3_CYAGP</name>
<dbReference type="KEGG" id="cgc:Cyagr_1762"/>
<sequence length="123" mass="13730">MATRAVYTFTGFPGASGRHLYHYQDGYPTGSAWRFVQALRETPEPSSFLDAFLSTQPKGETIQGPEQAADAEYRYRVQLVSGADPHLQVQCWRRIPVGGSWNPRCGPMPLASFIQRFLPGDPL</sequence>
<dbReference type="HOGENOM" id="CLU_2022889_0_0_3"/>
<evidence type="ECO:0000313" key="1">
    <source>
        <dbReference type="EMBL" id="AFY28904.1"/>
    </source>
</evidence>
<reference evidence="2" key="1">
    <citation type="journal article" date="2013" name="Proc. Natl. Acad. Sci. U.S.A.">
        <title>Improving the coverage of the cyanobacterial phylum using diversity-driven genome sequencing.</title>
        <authorList>
            <person name="Shih P.M."/>
            <person name="Wu D."/>
            <person name="Latifi A."/>
            <person name="Axen S.D."/>
            <person name="Fewer D.P."/>
            <person name="Talla E."/>
            <person name="Calteau A."/>
            <person name="Cai F."/>
            <person name="Tandeau de Marsac N."/>
            <person name="Rippka R."/>
            <person name="Herdman M."/>
            <person name="Sivonen K."/>
            <person name="Coursin T."/>
            <person name="Laurent T."/>
            <person name="Goodwin L."/>
            <person name="Nolan M."/>
            <person name="Davenport K.W."/>
            <person name="Han C.S."/>
            <person name="Rubin E.M."/>
            <person name="Eisen J.A."/>
            <person name="Woyke T."/>
            <person name="Gugger M."/>
            <person name="Kerfeld C.A."/>
        </authorList>
    </citation>
    <scope>NUCLEOTIDE SEQUENCE [LARGE SCALE GENOMIC DNA]</scope>
    <source>
        <strain evidence="2">ATCC 27147 / PCC 6307</strain>
    </source>
</reference>
<dbReference type="EMBL" id="CP003495">
    <property type="protein sequence ID" value="AFY28904.1"/>
    <property type="molecule type" value="Genomic_DNA"/>
</dbReference>
<gene>
    <name evidence="1" type="ordered locus">Cyagr_1762</name>
</gene>
<evidence type="ECO:0000313" key="2">
    <source>
        <dbReference type="Proteomes" id="UP000010388"/>
    </source>
</evidence>
<proteinExistence type="predicted"/>
<dbReference type="AlphaFoldDB" id="K9P8M3"/>
<organism evidence="1 2">
    <name type="scientific">Cyanobium gracile (strain ATCC 27147 / PCC 6307)</name>
    <dbReference type="NCBI Taxonomy" id="292564"/>
    <lineage>
        <taxon>Bacteria</taxon>
        <taxon>Bacillati</taxon>
        <taxon>Cyanobacteriota</taxon>
        <taxon>Cyanophyceae</taxon>
        <taxon>Synechococcales</taxon>
        <taxon>Prochlorococcaceae</taxon>
        <taxon>Cyanobium</taxon>
    </lineage>
</organism>